<dbReference type="InterPro" id="IPR029472">
    <property type="entry name" value="Copia-like_N"/>
</dbReference>
<evidence type="ECO:0000313" key="3">
    <source>
        <dbReference type="Proteomes" id="UP001454036"/>
    </source>
</evidence>
<organism evidence="2 3">
    <name type="scientific">Lithospermum erythrorhizon</name>
    <name type="common">Purple gromwell</name>
    <name type="synonym">Lithospermum officinale var. erythrorhizon</name>
    <dbReference type="NCBI Taxonomy" id="34254"/>
    <lineage>
        <taxon>Eukaryota</taxon>
        <taxon>Viridiplantae</taxon>
        <taxon>Streptophyta</taxon>
        <taxon>Embryophyta</taxon>
        <taxon>Tracheophyta</taxon>
        <taxon>Spermatophyta</taxon>
        <taxon>Magnoliopsida</taxon>
        <taxon>eudicotyledons</taxon>
        <taxon>Gunneridae</taxon>
        <taxon>Pentapetalae</taxon>
        <taxon>asterids</taxon>
        <taxon>lamiids</taxon>
        <taxon>Boraginales</taxon>
        <taxon>Boraginaceae</taxon>
        <taxon>Boraginoideae</taxon>
        <taxon>Lithospermeae</taxon>
        <taxon>Lithospermum</taxon>
    </lineage>
</organism>
<dbReference type="Pfam" id="PF14244">
    <property type="entry name" value="Retrotran_gag_3"/>
    <property type="match status" value="1"/>
</dbReference>
<evidence type="ECO:0000259" key="1">
    <source>
        <dbReference type="Pfam" id="PF14244"/>
    </source>
</evidence>
<sequence length="135" mass="15144">MFYIIVMYNQGNQTSSELVYKIHITSSVLASRNGKGNQGNQTLQTLRNLLNASQNGGGNGVRPENLVYLHSSDHSSLVLVSDLLTQRNYNSWSRAMTIALEARDKFDFINGEIPVPEAEDPIFKQWRKVNSTLIS</sequence>
<reference evidence="2 3" key="1">
    <citation type="submission" date="2024-01" db="EMBL/GenBank/DDBJ databases">
        <title>The complete chloroplast genome sequence of Lithospermum erythrorhizon: insights into the phylogenetic relationship among Boraginaceae species and the maternal lineages of purple gromwells.</title>
        <authorList>
            <person name="Okada T."/>
            <person name="Watanabe K."/>
        </authorList>
    </citation>
    <scope>NUCLEOTIDE SEQUENCE [LARGE SCALE GENOMIC DNA]</scope>
</reference>
<dbReference type="PANTHER" id="PTHR37610">
    <property type="entry name" value="CCHC-TYPE DOMAIN-CONTAINING PROTEIN"/>
    <property type="match status" value="1"/>
</dbReference>
<proteinExistence type="predicted"/>
<name>A0AAV3RI85_LITER</name>
<gene>
    <name evidence="2" type="ORF">LIER_28320</name>
</gene>
<evidence type="ECO:0000313" key="2">
    <source>
        <dbReference type="EMBL" id="GAA0175066.1"/>
    </source>
</evidence>
<protein>
    <recommendedName>
        <fullName evidence="1">Retrotransposon Copia-like N-terminal domain-containing protein</fullName>
    </recommendedName>
</protein>
<dbReference type="AlphaFoldDB" id="A0AAV3RI85"/>
<dbReference type="Proteomes" id="UP001454036">
    <property type="component" value="Unassembled WGS sequence"/>
</dbReference>
<feature type="domain" description="Retrotransposon Copia-like N-terminal" evidence="1">
    <location>
        <begin position="70"/>
        <end position="116"/>
    </location>
</feature>
<dbReference type="EMBL" id="BAABME010009381">
    <property type="protein sequence ID" value="GAA0175066.1"/>
    <property type="molecule type" value="Genomic_DNA"/>
</dbReference>
<dbReference type="PANTHER" id="PTHR37610:SF40">
    <property type="entry name" value="OS01G0909600 PROTEIN"/>
    <property type="match status" value="1"/>
</dbReference>
<accession>A0AAV3RI85</accession>
<keyword evidence="3" id="KW-1185">Reference proteome</keyword>
<comment type="caution">
    <text evidence="2">The sequence shown here is derived from an EMBL/GenBank/DDBJ whole genome shotgun (WGS) entry which is preliminary data.</text>
</comment>